<dbReference type="InterPro" id="IPR003439">
    <property type="entry name" value="ABC_transporter-like_ATP-bd"/>
</dbReference>
<dbReference type="AlphaFoldDB" id="A0A4Q9ML83"/>
<keyword evidence="2" id="KW-0813">Transport</keyword>
<dbReference type="PANTHER" id="PTHR43117">
    <property type="entry name" value="OSMOPROTECTANT IMPORT ATP-BINDING PROTEIN OSMV"/>
    <property type="match status" value="1"/>
</dbReference>
<keyword evidence="4" id="KW-0378">Hydrolase</keyword>
<dbReference type="PROSITE" id="PS50893">
    <property type="entry name" value="ABC_TRANSPORTER_2"/>
    <property type="match status" value="2"/>
</dbReference>
<dbReference type="EMBL" id="ML143441">
    <property type="protein sequence ID" value="TBU26756.1"/>
    <property type="molecule type" value="Genomic_DNA"/>
</dbReference>
<protein>
    <submittedName>
        <fullName evidence="4">P-loop containing nucleoside triphosphate hydrolase protein</fullName>
    </submittedName>
</protein>
<evidence type="ECO:0000313" key="4">
    <source>
        <dbReference type="EMBL" id="TBU26756.1"/>
    </source>
</evidence>
<proteinExistence type="inferred from homology"/>
<gene>
    <name evidence="4" type="ORF">BD311DRAFT_419911</name>
</gene>
<dbReference type="OrthoDB" id="10255969at2759"/>
<dbReference type="GO" id="GO:0016887">
    <property type="term" value="F:ATP hydrolysis activity"/>
    <property type="evidence" value="ECO:0007669"/>
    <property type="project" value="InterPro"/>
</dbReference>
<dbReference type="Proteomes" id="UP000292957">
    <property type="component" value="Unassembled WGS sequence"/>
</dbReference>
<reference evidence="4" key="1">
    <citation type="submission" date="2019-01" db="EMBL/GenBank/DDBJ databases">
        <title>Draft genome sequences of three monokaryotic isolates of the white-rot basidiomycete fungus Dichomitus squalens.</title>
        <authorList>
            <consortium name="DOE Joint Genome Institute"/>
            <person name="Lopez S.C."/>
            <person name="Andreopoulos B."/>
            <person name="Pangilinan J."/>
            <person name="Lipzen A."/>
            <person name="Riley R."/>
            <person name="Ahrendt S."/>
            <person name="Ng V."/>
            <person name="Barry K."/>
            <person name="Daum C."/>
            <person name="Grigoriev I.V."/>
            <person name="Hilden K.S."/>
            <person name="Makela M.R."/>
            <person name="de Vries R.P."/>
        </authorList>
    </citation>
    <scope>NUCLEOTIDE SEQUENCE [LARGE SCALE GENOMIC DNA]</scope>
    <source>
        <strain evidence="4">OM18370.1</strain>
    </source>
</reference>
<evidence type="ECO:0000256" key="2">
    <source>
        <dbReference type="ARBA" id="ARBA00022448"/>
    </source>
</evidence>
<accession>A0A4Q9ML83</accession>
<name>A0A4Q9ML83_9APHY</name>
<evidence type="ECO:0000256" key="1">
    <source>
        <dbReference type="ARBA" id="ARBA00005417"/>
    </source>
</evidence>
<dbReference type="InterPro" id="IPR027417">
    <property type="entry name" value="P-loop_NTPase"/>
</dbReference>
<comment type="similarity">
    <text evidence="1">Belongs to the ABC transporter superfamily.</text>
</comment>
<dbReference type="Gene3D" id="3.40.50.300">
    <property type="entry name" value="P-loop containing nucleotide triphosphate hydrolases"/>
    <property type="match status" value="2"/>
</dbReference>
<sequence>MRWPKALQRLPHLPHVRLLSGYVSALPIINIPNSTIYELGSQTPTLHSISLVVHPHESWAVVSADAAAGKAALFGALTGTHRLSPPAPPPGGLFPFLEDADPHRFVQMVRFAHRGKATGDGFYDFTARYGAVREGDRQTLRETFFPDIAKPLHPLAIPDLVENAESEPQTEADREAKERRQAWFEFLSGRLRLTNLLDLPMVALSNGQTRRARIAKAFLENPRLLLLDEPFTGLDVQSRAILLALLEELKRKPGSPHVIMGLRAQDPLPDWTTHVALIEDGGKVHAGKKEEVYPNLFTPSAPLASSSATHKREDAYRERTKGDALIDITSVNVEYGPRKILSSINWTIRANSRWHLIGENGAGKTTLLALLTGEHPQSYTQSDNLRLFDRQRAEWATPFLHRRIGRVSPELFNAYPRRRGLTVWDTIGTGFDGGFVPKGQRGVGTGRDGEPLLAGGAEEEWRVSRMHEVMRNLGPSQWHAHPETLPDEEFFKQSFAELSPGEQSMVLLMRALVGAPPLVLLDEAWAGMDKAMVQAAHRYLRDGGGGLTEEQACVVVSHWEEEVPWGPEEGVERYKLDGGEGKQIFP</sequence>
<dbReference type="Pfam" id="PF00005">
    <property type="entry name" value="ABC_tran"/>
    <property type="match status" value="2"/>
</dbReference>
<evidence type="ECO:0000259" key="3">
    <source>
        <dbReference type="PROSITE" id="PS50893"/>
    </source>
</evidence>
<feature type="domain" description="ABC transporter" evidence="3">
    <location>
        <begin position="26"/>
        <end position="305"/>
    </location>
</feature>
<organism evidence="4">
    <name type="scientific">Dichomitus squalens</name>
    <dbReference type="NCBI Taxonomy" id="114155"/>
    <lineage>
        <taxon>Eukaryota</taxon>
        <taxon>Fungi</taxon>
        <taxon>Dikarya</taxon>
        <taxon>Basidiomycota</taxon>
        <taxon>Agaricomycotina</taxon>
        <taxon>Agaricomycetes</taxon>
        <taxon>Polyporales</taxon>
        <taxon>Polyporaceae</taxon>
        <taxon>Dichomitus</taxon>
    </lineage>
</organism>
<dbReference type="GO" id="GO:0005524">
    <property type="term" value="F:ATP binding"/>
    <property type="evidence" value="ECO:0007669"/>
    <property type="project" value="InterPro"/>
</dbReference>
<dbReference type="PANTHER" id="PTHR43117:SF4">
    <property type="entry name" value="OSMOPROTECTANT IMPORT ATP-BINDING PROTEIN OSMV"/>
    <property type="match status" value="1"/>
</dbReference>
<feature type="domain" description="ABC transporter" evidence="3">
    <location>
        <begin position="326"/>
        <end position="584"/>
    </location>
</feature>
<dbReference type="SUPFAM" id="SSF52540">
    <property type="entry name" value="P-loop containing nucleoside triphosphate hydrolases"/>
    <property type="match status" value="2"/>
</dbReference>